<sequence>MDDPSGVVFPRSSDGVRSTSALGRAVVADALRGVDAVGARAAEGETNWRRGYLLHFRRLVEAGLTSASAAQQIAADGLASLHDRMRFVPPDDATGDGPRDETSAGADAGAGVGADRGAGDEAEISLAEALNQQTDVPFETAVVTGAGTPERELVLPYRGDRLSGDALARQLDTWVDAGVLEPSAAEAVRTVMANPDWLDLSDVRLVAFGAGAEMGPVRAVLRWGGDVTAVDLPRPGIWTGLADAARRYAGRLHMPVRPGSGDLESRAGADLLRELPALVQWLMQLDGRLVLGNYAYADGATHVRVSMAVDALSAHLMRERTDTALSFLATPTDVFAVPADAVEQSVRAYQARSKLALIRRPLKILSTGRLLQRNYVPASDPGICDSLVAQQGPNYALAKRLQRWRATTAHADGHTVSLNVAPPTRTRSVMKNRALATVYAGAHRFGVEVFEPGTANTLMAALLVHDLRRPAPPREHPWLDEAAGAAHGGLWRMAYAPRSALGLAALVGITGARA</sequence>
<feature type="region of interest" description="Disordered" evidence="1">
    <location>
        <begin position="86"/>
        <end position="117"/>
    </location>
</feature>
<reference evidence="2 3" key="1">
    <citation type="submission" date="2020-02" db="EMBL/GenBank/DDBJ databases">
        <authorList>
            <person name="Li X.-J."/>
            <person name="Han X.-M."/>
        </authorList>
    </citation>
    <scope>NUCLEOTIDE SEQUENCE [LARGE SCALE GENOMIC DNA]</scope>
    <source>
        <strain evidence="2 3">CCTCC AB 2017055</strain>
    </source>
</reference>
<accession>A0A6L9S4C9</accession>
<keyword evidence="3" id="KW-1185">Reference proteome</keyword>
<proteinExistence type="predicted"/>
<comment type="caution">
    <text evidence="2">The sequence shown here is derived from an EMBL/GenBank/DDBJ whole genome shotgun (WGS) entry which is preliminary data.</text>
</comment>
<evidence type="ECO:0000313" key="3">
    <source>
        <dbReference type="Proteomes" id="UP000475214"/>
    </source>
</evidence>
<dbReference type="RefSeq" id="WP_163734807.1">
    <property type="nucleotide sequence ID" value="NZ_JAAGOA010000004.1"/>
</dbReference>
<gene>
    <name evidence="2" type="ORF">G1H10_07125</name>
</gene>
<dbReference type="Proteomes" id="UP000475214">
    <property type="component" value="Unassembled WGS sequence"/>
</dbReference>
<evidence type="ECO:0000256" key="1">
    <source>
        <dbReference type="SAM" id="MobiDB-lite"/>
    </source>
</evidence>
<organism evidence="2 3">
    <name type="scientific">Phytoactinopolyspora halotolerans</name>
    <dbReference type="NCBI Taxonomy" id="1981512"/>
    <lineage>
        <taxon>Bacteria</taxon>
        <taxon>Bacillati</taxon>
        <taxon>Actinomycetota</taxon>
        <taxon>Actinomycetes</taxon>
        <taxon>Jiangellales</taxon>
        <taxon>Jiangellaceae</taxon>
        <taxon>Phytoactinopolyspora</taxon>
    </lineage>
</organism>
<dbReference type="AlphaFoldDB" id="A0A6L9S4C9"/>
<dbReference type="EMBL" id="JAAGOA010000004">
    <property type="protein sequence ID" value="NED99938.1"/>
    <property type="molecule type" value="Genomic_DNA"/>
</dbReference>
<protein>
    <submittedName>
        <fullName evidence="2">Uncharacterized protein</fullName>
    </submittedName>
</protein>
<name>A0A6L9S4C9_9ACTN</name>
<evidence type="ECO:0000313" key="2">
    <source>
        <dbReference type="EMBL" id="NED99938.1"/>
    </source>
</evidence>